<feature type="compositionally biased region" description="Basic and acidic residues" evidence="1">
    <location>
        <begin position="55"/>
        <end position="65"/>
    </location>
</feature>
<evidence type="ECO:0000313" key="4">
    <source>
        <dbReference type="Proteomes" id="UP000659654"/>
    </source>
</evidence>
<name>A0A7I8XDR1_BURXY</name>
<feature type="transmembrane region" description="Helical" evidence="2">
    <location>
        <begin position="118"/>
        <end position="138"/>
    </location>
</feature>
<accession>A0A7I8XDR1</accession>
<gene>
    <name evidence="3" type="ORF">BXYJ_LOCUS8062</name>
</gene>
<reference evidence="3" key="1">
    <citation type="submission" date="2020-09" db="EMBL/GenBank/DDBJ databases">
        <authorList>
            <person name="Kikuchi T."/>
        </authorList>
    </citation>
    <scope>NUCLEOTIDE SEQUENCE</scope>
    <source>
        <strain evidence="3">Ka4C1</strain>
    </source>
</reference>
<keyword evidence="2" id="KW-0472">Membrane</keyword>
<keyword evidence="2" id="KW-0812">Transmembrane</keyword>
<evidence type="ECO:0000256" key="2">
    <source>
        <dbReference type="SAM" id="Phobius"/>
    </source>
</evidence>
<comment type="caution">
    <text evidence="3">The sequence shown here is derived from an EMBL/GenBank/DDBJ whole genome shotgun (WGS) entry which is preliminary data.</text>
</comment>
<feature type="region of interest" description="Disordered" evidence="1">
    <location>
        <begin position="1"/>
        <end position="65"/>
    </location>
</feature>
<keyword evidence="2" id="KW-1133">Transmembrane helix</keyword>
<keyword evidence="4" id="KW-1185">Reference proteome</keyword>
<dbReference type="OrthoDB" id="5779279at2759"/>
<dbReference type="EMBL" id="CAJFDI010000004">
    <property type="protein sequence ID" value="CAD5224475.1"/>
    <property type="molecule type" value="Genomic_DNA"/>
</dbReference>
<evidence type="ECO:0000256" key="1">
    <source>
        <dbReference type="SAM" id="MobiDB-lite"/>
    </source>
</evidence>
<dbReference type="EMBL" id="CAJFCV020000004">
    <property type="protein sequence ID" value="CAG9113238.1"/>
    <property type="molecule type" value="Genomic_DNA"/>
</dbReference>
<protein>
    <submittedName>
        <fullName evidence="3">(pine wood nematode) hypothetical protein</fullName>
    </submittedName>
</protein>
<feature type="compositionally biased region" description="Polar residues" evidence="1">
    <location>
        <begin position="30"/>
        <end position="54"/>
    </location>
</feature>
<dbReference type="AlphaFoldDB" id="A0A7I8XDR1"/>
<dbReference type="Proteomes" id="UP000582659">
    <property type="component" value="Unassembled WGS sequence"/>
</dbReference>
<organism evidence="3 4">
    <name type="scientific">Bursaphelenchus xylophilus</name>
    <name type="common">Pinewood nematode worm</name>
    <name type="synonym">Aphelenchoides xylophilus</name>
    <dbReference type="NCBI Taxonomy" id="6326"/>
    <lineage>
        <taxon>Eukaryota</taxon>
        <taxon>Metazoa</taxon>
        <taxon>Ecdysozoa</taxon>
        <taxon>Nematoda</taxon>
        <taxon>Chromadorea</taxon>
        <taxon>Rhabditida</taxon>
        <taxon>Tylenchina</taxon>
        <taxon>Tylenchomorpha</taxon>
        <taxon>Aphelenchoidea</taxon>
        <taxon>Aphelenchoididae</taxon>
        <taxon>Bursaphelenchus</taxon>
    </lineage>
</organism>
<dbReference type="Proteomes" id="UP000659654">
    <property type="component" value="Unassembled WGS sequence"/>
</dbReference>
<evidence type="ECO:0000313" key="3">
    <source>
        <dbReference type="EMBL" id="CAD5224475.1"/>
    </source>
</evidence>
<feature type="transmembrane region" description="Helical" evidence="2">
    <location>
        <begin position="183"/>
        <end position="204"/>
    </location>
</feature>
<proteinExistence type="predicted"/>
<sequence length="246" mass="27772">MFVRVLSHTNTEWNRTKSERESRRKRNSATRHNSCRQNSSSPRRPRLQMSSSDIIRQKGANDERRMLTEPKRMPGECRLTVEVPEGVDPESRLHTSTSMTSLNIRVKKRINRIRHNQCVGIAFLLTMGILFNFLAYMASVWSAELNSDVIEAKVAKHEQSLNYKIKKVVSGEPSKYLIGLLNFGGRMLSAVGTLMLVQVIITLCQLRRGRCVRAASGNADELIVDNIPEGTVSETIGECFMGCISF</sequence>